<dbReference type="Pfam" id="PF14650">
    <property type="entry name" value="FAM75"/>
    <property type="match status" value="1"/>
</dbReference>
<keyword evidence="4" id="KW-1185">Reference proteome</keyword>
<evidence type="ECO:0000256" key="1">
    <source>
        <dbReference type="SAM" id="MobiDB-lite"/>
    </source>
</evidence>
<name>A0A9Q0Y5K6_9SAUR</name>
<dbReference type="EMBL" id="JAPFRF010000002">
    <property type="protein sequence ID" value="KAJ7341449.1"/>
    <property type="molecule type" value="Genomic_DNA"/>
</dbReference>
<feature type="region of interest" description="Disordered" evidence="1">
    <location>
        <begin position="476"/>
        <end position="495"/>
    </location>
</feature>
<evidence type="ECO:0000313" key="3">
    <source>
        <dbReference type="EMBL" id="KAJ7341449.1"/>
    </source>
</evidence>
<accession>A0A9Q0Y5K6</accession>
<reference evidence="3" key="1">
    <citation type="journal article" date="2023" name="DNA Res.">
        <title>Chromosome-level genome assembly of Phrynocephalus forsythii using third-generation DNA sequencing and Hi-C analysis.</title>
        <authorList>
            <person name="Qi Y."/>
            <person name="Zhao W."/>
            <person name="Zhao Y."/>
            <person name="Niu C."/>
            <person name="Cao S."/>
            <person name="Zhang Y."/>
        </authorList>
    </citation>
    <scope>NUCLEOTIDE SEQUENCE</scope>
    <source>
        <tissue evidence="3">Muscle</tissue>
    </source>
</reference>
<dbReference type="AlphaFoldDB" id="A0A9Q0Y5K6"/>
<dbReference type="Proteomes" id="UP001142489">
    <property type="component" value="Unassembled WGS sequence"/>
</dbReference>
<gene>
    <name evidence="3" type="ORF">JRQ81_005553</name>
</gene>
<sequence>MQHPSVAVQHFATEKQEPTHLPRSPPLSRGSGAVVESPLLDPLLLHQETKGRLDTHIQRKRLQLLWRLPHLVRRSLEQSVPALPGFLACTAPQEATDHQRPLFKAERQQALEHHLREKMVHHKWGLPERIQRALQGPLPSEPSLVVPSAQPGRPAAAPSGWSDRREPGPAATRTPLGIWTRVADGSQSFPKAIPGTGLAEEPSPLDSGPFHLVQQLGESCPQKGLSASEPSCSPCSPPDSTQSAPLHEPWSTPEEEGLSGLNPQDWDRQEPCSHVLCVTLEGSSSGTLPLAKATSLQRRPATVMKMPLQKLEVAPQKISETTDALGWLLQTSHRGTHRMTFVPAKMRISRTPARAAVAFNVQTKPAFEQVGPRALQLTEWLGRGQKQADATEFQERTLPGARMLSPGQLWSPLEETGLRRVHQESPGPVGPLSCAVSQEVTWEPHNTDILENPFWRPQLTWTGSRATLKGEAGHFPESMERSLNHSGAESQEEGRKVRLVDSRKRYFEFHLREKLLHQRWGVPRHVQEYLLQPITE</sequence>
<feature type="compositionally biased region" description="Low complexity" evidence="1">
    <location>
        <begin position="226"/>
        <end position="243"/>
    </location>
</feature>
<feature type="domain" description="SPATA31" evidence="2">
    <location>
        <begin position="18"/>
        <end position="149"/>
    </location>
</feature>
<proteinExistence type="predicted"/>
<feature type="compositionally biased region" description="Low complexity" evidence="1">
    <location>
        <begin position="137"/>
        <end position="148"/>
    </location>
</feature>
<comment type="caution">
    <text evidence="3">The sequence shown here is derived from an EMBL/GenBank/DDBJ whole genome shotgun (WGS) entry which is preliminary data.</text>
</comment>
<dbReference type="OrthoDB" id="9633439at2759"/>
<protein>
    <recommendedName>
        <fullName evidence="2">SPATA31 domain-containing protein</fullName>
    </recommendedName>
</protein>
<evidence type="ECO:0000313" key="4">
    <source>
        <dbReference type="Proteomes" id="UP001142489"/>
    </source>
</evidence>
<dbReference type="InterPro" id="IPR039509">
    <property type="entry name" value="SPATA31"/>
</dbReference>
<evidence type="ECO:0000259" key="2">
    <source>
        <dbReference type="Pfam" id="PF14650"/>
    </source>
</evidence>
<feature type="region of interest" description="Disordered" evidence="1">
    <location>
        <begin position="137"/>
        <end position="266"/>
    </location>
</feature>
<organism evidence="3 4">
    <name type="scientific">Phrynocephalus forsythii</name>
    <dbReference type="NCBI Taxonomy" id="171643"/>
    <lineage>
        <taxon>Eukaryota</taxon>
        <taxon>Metazoa</taxon>
        <taxon>Chordata</taxon>
        <taxon>Craniata</taxon>
        <taxon>Vertebrata</taxon>
        <taxon>Euteleostomi</taxon>
        <taxon>Lepidosauria</taxon>
        <taxon>Squamata</taxon>
        <taxon>Bifurcata</taxon>
        <taxon>Unidentata</taxon>
        <taxon>Episquamata</taxon>
        <taxon>Toxicofera</taxon>
        <taxon>Iguania</taxon>
        <taxon>Acrodonta</taxon>
        <taxon>Agamidae</taxon>
        <taxon>Agaminae</taxon>
        <taxon>Phrynocephalus</taxon>
    </lineage>
</organism>
<feature type="region of interest" description="Disordered" evidence="1">
    <location>
        <begin position="1"/>
        <end position="33"/>
    </location>
</feature>